<keyword evidence="2" id="KW-1185">Reference proteome</keyword>
<name>A0A1E3NER1_9ASCO</name>
<dbReference type="AlphaFoldDB" id="A0A1E3NER1"/>
<evidence type="ECO:0008006" key="3">
    <source>
        <dbReference type="Google" id="ProtNLM"/>
    </source>
</evidence>
<dbReference type="GeneID" id="30176723"/>
<proteinExistence type="predicted"/>
<dbReference type="OrthoDB" id="73691at2759"/>
<sequence>MIFPVHTATRNVGVGVGVGVRSAQRPAPRAAVWARRCYSADNVHSKADNDYLLLQAIRGDAAARAPDRDDLLNSPTTLPRYDLLKTVGQIRRELLAGRPGPSPARAYDGLVVQYRRARNVFRFFKEGLLNVWRVHRALRRGLFSGRRYVVDYSEAGGGRVAVQRGDFGRVVDELSGRVALLKIEYDAGRRTAAGFLGRPRPELLLSRREFVEMVRDRANFVKLPLFGALFVVLEELSLPLIFLFPQMLPGTCVLPGALERRYYARSARAFGRLVAQHSRSESECRDFVQAVAMGRVSAAHHELADARTRRDVCHVLHCRGTTAAALQQHQKILLADDYLVVAGGGVGRLSDAEVVHGCVVRGLAAGQAVGGAAVGAGGADADAVAGLRQQLGRWLDVRFVQRAT</sequence>
<dbReference type="EMBL" id="KV454006">
    <property type="protein sequence ID" value="ODQ44586.1"/>
    <property type="molecule type" value="Genomic_DNA"/>
</dbReference>
<dbReference type="RefSeq" id="XP_019015699.1">
    <property type="nucleotide sequence ID" value="XM_019160036.1"/>
</dbReference>
<gene>
    <name evidence="1" type="ORF">PICMEDRAFT_13262</name>
</gene>
<dbReference type="Proteomes" id="UP000094455">
    <property type="component" value="Unassembled WGS sequence"/>
</dbReference>
<evidence type="ECO:0000313" key="2">
    <source>
        <dbReference type="Proteomes" id="UP000094455"/>
    </source>
</evidence>
<organism evidence="1 2">
    <name type="scientific">Pichia membranifaciens NRRL Y-2026</name>
    <dbReference type="NCBI Taxonomy" id="763406"/>
    <lineage>
        <taxon>Eukaryota</taxon>
        <taxon>Fungi</taxon>
        <taxon>Dikarya</taxon>
        <taxon>Ascomycota</taxon>
        <taxon>Saccharomycotina</taxon>
        <taxon>Pichiomycetes</taxon>
        <taxon>Pichiales</taxon>
        <taxon>Pichiaceae</taxon>
        <taxon>Pichia</taxon>
    </lineage>
</organism>
<protein>
    <recommendedName>
        <fullName evidence="3">Letm1 RBD domain-containing protein</fullName>
    </recommendedName>
</protein>
<reference evidence="1 2" key="1">
    <citation type="journal article" date="2016" name="Proc. Natl. Acad. Sci. U.S.A.">
        <title>Comparative genomics of biotechnologically important yeasts.</title>
        <authorList>
            <person name="Riley R."/>
            <person name="Haridas S."/>
            <person name="Wolfe K.H."/>
            <person name="Lopes M.R."/>
            <person name="Hittinger C.T."/>
            <person name="Goeker M."/>
            <person name="Salamov A.A."/>
            <person name="Wisecaver J.H."/>
            <person name="Long T.M."/>
            <person name="Calvey C.H."/>
            <person name="Aerts A.L."/>
            <person name="Barry K.W."/>
            <person name="Choi C."/>
            <person name="Clum A."/>
            <person name="Coughlan A.Y."/>
            <person name="Deshpande S."/>
            <person name="Douglass A.P."/>
            <person name="Hanson S.J."/>
            <person name="Klenk H.-P."/>
            <person name="LaButti K.M."/>
            <person name="Lapidus A."/>
            <person name="Lindquist E.A."/>
            <person name="Lipzen A.M."/>
            <person name="Meier-Kolthoff J.P."/>
            <person name="Ohm R.A."/>
            <person name="Otillar R.P."/>
            <person name="Pangilinan J.L."/>
            <person name="Peng Y."/>
            <person name="Rokas A."/>
            <person name="Rosa C.A."/>
            <person name="Scheuner C."/>
            <person name="Sibirny A.A."/>
            <person name="Slot J.C."/>
            <person name="Stielow J.B."/>
            <person name="Sun H."/>
            <person name="Kurtzman C.P."/>
            <person name="Blackwell M."/>
            <person name="Grigoriev I.V."/>
            <person name="Jeffries T.W."/>
        </authorList>
    </citation>
    <scope>NUCLEOTIDE SEQUENCE [LARGE SCALE GENOMIC DNA]</scope>
    <source>
        <strain evidence="1 2">NRRL Y-2026</strain>
    </source>
</reference>
<accession>A0A1E3NER1</accession>
<evidence type="ECO:0000313" key="1">
    <source>
        <dbReference type="EMBL" id="ODQ44586.1"/>
    </source>
</evidence>